<evidence type="ECO:0000313" key="5">
    <source>
        <dbReference type="Proteomes" id="UP000310639"/>
    </source>
</evidence>
<dbReference type="Gene3D" id="2.60.40.10">
    <property type="entry name" value="Immunoglobulins"/>
    <property type="match status" value="1"/>
</dbReference>
<name>A0A4V1GDK5_9BACT</name>
<evidence type="ECO:0000256" key="1">
    <source>
        <dbReference type="SAM" id="MobiDB-lite"/>
    </source>
</evidence>
<feature type="region of interest" description="Disordered" evidence="1">
    <location>
        <begin position="359"/>
        <end position="392"/>
    </location>
</feature>
<dbReference type="OrthoDB" id="9766784at2"/>
<dbReference type="InterPro" id="IPR035986">
    <property type="entry name" value="PKD_dom_sf"/>
</dbReference>
<dbReference type="InterPro" id="IPR000601">
    <property type="entry name" value="PKD_dom"/>
</dbReference>
<reference evidence="4 5" key="1">
    <citation type="submission" date="2019-04" db="EMBL/GenBank/DDBJ databases">
        <title>Saccharibacteria TM7 genomes.</title>
        <authorList>
            <person name="Bor B."/>
            <person name="He X."/>
            <person name="Chen T."/>
            <person name="Dewhirst F.E."/>
        </authorList>
    </citation>
    <scope>NUCLEOTIDE SEQUENCE [LARGE SCALE GENOMIC DNA]</scope>
    <source>
        <strain evidence="4 5">BB001</strain>
    </source>
</reference>
<evidence type="ECO:0000256" key="2">
    <source>
        <dbReference type="SAM" id="Phobius"/>
    </source>
</evidence>
<accession>A0A4V1GDK5</accession>
<dbReference type="EMBL" id="CP040004">
    <property type="protein sequence ID" value="QCT42106.1"/>
    <property type="molecule type" value="Genomic_DNA"/>
</dbReference>
<keyword evidence="2" id="KW-1133">Transmembrane helix</keyword>
<dbReference type="PROSITE" id="PS50093">
    <property type="entry name" value="PKD"/>
    <property type="match status" value="1"/>
</dbReference>
<keyword evidence="2" id="KW-0812">Transmembrane</keyword>
<dbReference type="KEGG" id="nft:FBF37_01290"/>
<dbReference type="Pfam" id="PF18911">
    <property type="entry name" value="PKD_4"/>
    <property type="match status" value="1"/>
</dbReference>
<feature type="compositionally biased region" description="Pro residues" evidence="1">
    <location>
        <begin position="368"/>
        <end position="385"/>
    </location>
</feature>
<gene>
    <name evidence="4" type="ORF">FBF37_01290</name>
</gene>
<evidence type="ECO:0000259" key="3">
    <source>
        <dbReference type="PROSITE" id="PS50093"/>
    </source>
</evidence>
<dbReference type="SMART" id="SM00089">
    <property type="entry name" value="PKD"/>
    <property type="match status" value="1"/>
</dbReference>
<dbReference type="SUPFAM" id="SSF49299">
    <property type="entry name" value="PKD domain"/>
    <property type="match status" value="1"/>
</dbReference>
<evidence type="ECO:0000313" key="4">
    <source>
        <dbReference type="EMBL" id="QCT42106.1"/>
    </source>
</evidence>
<feature type="domain" description="PKD" evidence="3">
    <location>
        <begin position="208"/>
        <end position="264"/>
    </location>
</feature>
<protein>
    <submittedName>
        <fullName evidence="4">PKD domain-containing protein</fullName>
    </submittedName>
</protein>
<dbReference type="CDD" id="cd00146">
    <property type="entry name" value="PKD"/>
    <property type="match status" value="1"/>
</dbReference>
<dbReference type="RefSeq" id="WP_138078737.1">
    <property type="nucleotide sequence ID" value="NZ_CP040004.1"/>
</dbReference>
<dbReference type="Proteomes" id="UP000310639">
    <property type="component" value="Chromosome"/>
</dbReference>
<organism evidence="4 5">
    <name type="scientific">Candidatus Nanosynbacter featherlites</name>
    <dbReference type="NCBI Taxonomy" id="2572088"/>
    <lineage>
        <taxon>Bacteria</taxon>
        <taxon>Candidatus Saccharimonadota</taxon>
        <taxon>Candidatus Saccharimonadia</taxon>
        <taxon>Candidatus Nanosynbacterales</taxon>
        <taxon>Candidatus Nanosynbacteraceae</taxon>
        <taxon>Candidatus Nanosynbacter</taxon>
    </lineage>
</organism>
<keyword evidence="5" id="KW-1185">Reference proteome</keyword>
<dbReference type="InterPro" id="IPR013783">
    <property type="entry name" value="Ig-like_fold"/>
</dbReference>
<keyword evidence="2" id="KW-0472">Membrane</keyword>
<feature type="transmembrane region" description="Helical" evidence="2">
    <location>
        <begin position="398"/>
        <end position="417"/>
    </location>
</feature>
<sequence>MNKIVKRVLLAGSITAAIIGGIWYATPSDAVGCSDIKIVRCGTMTHSAMKSAYHSDSEVRGIYNYFGITQSMVEGAGMHEGVADASNNTVTVNGRVVATNAKTIQRRHVNYTNPINYQQIGGKSYPSYLIRHSFMPVASKKPVFVWLDGNGKFIQAVIKDCGNPLWGEPTPPPTPAPKPVLTCDALSAQKVAGTRNKFAFTATATAKNGASISSYTFDFGDGQKTTGSSNKAEHTYAKAGTYTATVTINNGVTSQNCKVTITVTEEPKIQVCDLKTDTIVTIKESEYDTSKHSKNFADCAKVKVCDIKTGEIITVRKSEENKEGYSKNEEDCKVKVCDIKTKQIISVWTKDQKNEGYASVDSDACKPSTPPTTPPAPKQPTPPAPTTTELPRTGTTDALLSIFGLGSLAASAVAYIVSRRQ</sequence>
<dbReference type="AlphaFoldDB" id="A0A4V1GDK5"/>
<proteinExistence type="predicted"/>
<dbReference type="InterPro" id="IPR022409">
    <property type="entry name" value="PKD/Chitinase_dom"/>
</dbReference>
<dbReference type="NCBIfam" id="TIGR01167">
    <property type="entry name" value="LPXTG_anchor"/>
    <property type="match status" value="1"/>
</dbReference>